<keyword evidence="2 7" id="KW-0812">Transmembrane</keyword>
<dbReference type="InterPro" id="IPR039421">
    <property type="entry name" value="Type_1_exporter"/>
</dbReference>
<dbReference type="PANTHER" id="PTHR43394">
    <property type="entry name" value="ATP-DEPENDENT PERMEASE MDL1, MITOCHONDRIAL"/>
    <property type="match status" value="1"/>
</dbReference>
<keyword evidence="11" id="KW-1185">Reference proteome</keyword>
<dbReference type="SMART" id="SM00382">
    <property type="entry name" value="AAA"/>
    <property type="match status" value="1"/>
</dbReference>
<dbReference type="PROSITE" id="PS50929">
    <property type="entry name" value="ABC_TM1F"/>
    <property type="match status" value="1"/>
</dbReference>
<comment type="subcellular location">
    <subcellularLocation>
        <location evidence="1">Cell membrane</location>
        <topology evidence="1">Multi-pass membrane protein</topology>
    </subcellularLocation>
</comment>
<dbReference type="SUPFAM" id="SSF90123">
    <property type="entry name" value="ABC transporter transmembrane region"/>
    <property type="match status" value="1"/>
</dbReference>
<dbReference type="Gene3D" id="3.40.50.300">
    <property type="entry name" value="P-loop containing nucleotide triphosphate hydrolases"/>
    <property type="match status" value="1"/>
</dbReference>
<evidence type="ECO:0000313" key="10">
    <source>
        <dbReference type="EMBL" id="MDA3733566.1"/>
    </source>
</evidence>
<feature type="domain" description="ABC transmembrane type-1" evidence="9">
    <location>
        <begin position="13"/>
        <end position="294"/>
    </location>
</feature>
<keyword evidence="3" id="KW-0547">Nucleotide-binding</keyword>
<dbReference type="Gene3D" id="1.20.1560.10">
    <property type="entry name" value="ABC transporter type 1, transmembrane domain"/>
    <property type="match status" value="1"/>
</dbReference>
<dbReference type="AlphaFoldDB" id="A0AA42DR62"/>
<dbReference type="InterPro" id="IPR017871">
    <property type="entry name" value="ABC_transporter-like_CS"/>
</dbReference>
<organism evidence="10 11">
    <name type="scientific">Holtiella tumoricola</name>
    <dbReference type="NCBI Taxonomy" id="3018743"/>
    <lineage>
        <taxon>Bacteria</taxon>
        <taxon>Bacillati</taxon>
        <taxon>Bacillota</taxon>
        <taxon>Clostridia</taxon>
        <taxon>Lachnospirales</taxon>
        <taxon>Cellulosilyticaceae</taxon>
        <taxon>Holtiella</taxon>
    </lineage>
</organism>
<keyword evidence="6 7" id="KW-0472">Membrane</keyword>
<dbReference type="CDD" id="cd03228">
    <property type="entry name" value="ABCC_MRP_Like"/>
    <property type="match status" value="1"/>
</dbReference>
<dbReference type="InterPro" id="IPR036640">
    <property type="entry name" value="ABC1_TM_sf"/>
</dbReference>
<dbReference type="PANTHER" id="PTHR43394:SF1">
    <property type="entry name" value="ATP-BINDING CASSETTE SUB-FAMILY B MEMBER 10, MITOCHONDRIAL"/>
    <property type="match status" value="1"/>
</dbReference>
<accession>A0AA42DR62</accession>
<dbReference type="EMBL" id="JAQIFT010000065">
    <property type="protein sequence ID" value="MDA3733566.1"/>
    <property type="molecule type" value="Genomic_DNA"/>
</dbReference>
<evidence type="ECO:0000256" key="2">
    <source>
        <dbReference type="ARBA" id="ARBA00022692"/>
    </source>
</evidence>
<dbReference type="PROSITE" id="PS00211">
    <property type="entry name" value="ABC_TRANSPORTER_1"/>
    <property type="match status" value="1"/>
</dbReference>
<gene>
    <name evidence="10" type="ORF">PBV87_18970</name>
</gene>
<dbReference type="GO" id="GO:0016887">
    <property type="term" value="F:ATP hydrolysis activity"/>
    <property type="evidence" value="ECO:0007669"/>
    <property type="project" value="InterPro"/>
</dbReference>
<proteinExistence type="predicted"/>
<feature type="transmembrane region" description="Helical" evidence="7">
    <location>
        <begin position="55"/>
        <end position="76"/>
    </location>
</feature>
<name>A0AA42DR62_9FIRM</name>
<reference evidence="10" key="1">
    <citation type="journal article" date="2023" name="Int. J. Syst. Evol. Microbiol.">
        <title>&lt;i&gt;Holtiella tumoricola&lt;/i&gt; gen. nov. sp. nov., isolated from a human clinical sample.</title>
        <authorList>
            <person name="Allen-Vercoe E."/>
            <person name="Daigneault M.C."/>
            <person name="Vancuren S.J."/>
            <person name="Cochrane K."/>
            <person name="O'Neal L.L."/>
            <person name="Sankaranarayanan K."/>
            <person name="Lawson P.A."/>
        </authorList>
    </citation>
    <scope>NUCLEOTIDE SEQUENCE</scope>
    <source>
        <strain evidence="10">CC70A</strain>
    </source>
</reference>
<dbReference type="InterPro" id="IPR027417">
    <property type="entry name" value="P-loop_NTPase"/>
</dbReference>
<dbReference type="GO" id="GO:0005524">
    <property type="term" value="F:ATP binding"/>
    <property type="evidence" value="ECO:0007669"/>
    <property type="project" value="UniProtKB-KW"/>
</dbReference>
<evidence type="ECO:0000256" key="5">
    <source>
        <dbReference type="ARBA" id="ARBA00022989"/>
    </source>
</evidence>
<evidence type="ECO:0000256" key="7">
    <source>
        <dbReference type="SAM" id="Phobius"/>
    </source>
</evidence>
<evidence type="ECO:0000259" key="8">
    <source>
        <dbReference type="PROSITE" id="PS50893"/>
    </source>
</evidence>
<feature type="domain" description="ABC transporter" evidence="8">
    <location>
        <begin position="325"/>
        <end position="547"/>
    </location>
</feature>
<feature type="transmembrane region" description="Helical" evidence="7">
    <location>
        <begin position="127"/>
        <end position="145"/>
    </location>
</feature>
<dbReference type="Proteomes" id="UP001169242">
    <property type="component" value="Unassembled WGS sequence"/>
</dbReference>
<dbReference type="InterPro" id="IPR003439">
    <property type="entry name" value="ABC_transporter-like_ATP-bd"/>
</dbReference>
<evidence type="ECO:0000256" key="6">
    <source>
        <dbReference type="ARBA" id="ARBA00023136"/>
    </source>
</evidence>
<keyword evidence="5 7" id="KW-1133">Transmembrane helix</keyword>
<feature type="transmembrane region" description="Helical" evidence="7">
    <location>
        <begin position="12"/>
        <end position="35"/>
    </location>
</feature>
<protein>
    <submittedName>
        <fullName evidence="10">ABC transporter ATP-binding protein</fullName>
    </submittedName>
</protein>
<comment type="caution">
    <text evidence="10">The sequence shown here is derived from an EMBL/GenBank/DDBJ whole genome shotgun (WGS) entry which is preliminary data.</text>
</comment>
<dbReference type="InterPro" id="IPR011527">
    <property type="entry name" value="ABC1_TM_dom"/>
</dbReference>
<dbReference type="InterPro" id="IPR003593">
    <property type="entry name" value="AAA+_ATPase"/>
</dbReference>
<dbReference type="RefSeq" id="WP_271013372.1">
    <property type="nucleotide sequence ID" value="NZ_JAQIFT010000065.1"/>
</dbReference>
<evidence type="ECO:0000256" key="3">
    <source>
        <dbReference type="ARBA" id="ARBA00022741"/>
    </source>
</evidence>
<dbReference type="GO" id="GO:0005886">
    <property type="term" value="C:plasma membrane"/>
    <property type="evidence" value="ECO:0007669"/>
    <property type="project" value="UniProtKB-SubCell"/>
</dbReference>
<evidence type="ECO:0000256" key="1">
    <source>
        <dbReference type="ARBA" id="ARBA00004651"/>
    </source>
</evidence>
<feature type="transmembrane region" description="Helical" evidence="7">
    <location>
        <begin position="151"/>
        <end position="169"/>
    </location>
</feature>
<dbReference type="Pfam" id="PF00005">
    <property type="entry name" value="ABC_tran"/>
    <property type="match status" value="1"/>
</dbReference>
<evidence type="ECO:0000259" key="9">
    <source>
        <dbReference type="PROSITE" id="PS50929"/>
    </source>
</evidence>
<evidence type="ECO:0000313" key="11">
    <source>
        <dbReference type="Proteomes" id="UP001169242"/>
    </source>
</evidence>
<dbReference type="SUPFAM" id="SSF52540">
    <property type="entry name" value="P-loop containing nucleoside triphosphate hydrolases"/>
    <property type="match status" value="1"/>
</dbReference>
<sequence length="548" mass="61883">MLKRLTKVWPYLLMAVGFTLVLGLLEGYVMIQLMGLFDLALGKQMEQFTTESMRVMRLALTLVPIAIIVTCTKNLYKRKANELMKDYYLEKVYAKNISEFYSENNAKYLSALTNDFNTLEQKFINPVYSIIDGGAVFIAGMWMIFTVNPKLVSLGLVLVVINTGLTFLLQKPITKQTTARSDLFEGYTGYIKEVLSAFHIIRNNNLQERIQNNFDEKSETVQHRGYLIDRLLSYVYCMQNTVSNFMILGVMGVAGYLALQGEGTIGGVLLIVEGMFRILGPMMMISEAMPQIATVGGIIKKIEATLTNHEETKEEIEHCELGKGISIEGVSFGYEKEQLILEDVNVAFRTGEKYLIIGPSGGGKSTLLKLLRKYFNPIEGTIWMGDTPLSSIKKEAYFKQISNIDQKVFIFEDTLRNNLTLYKTYTDEEILEALEKAGLADFVNNHPDGLERMLYDDGKNVSGGEKSRIAIARALLEKADLILLDEAFSALDPAKAKEIEKSLLDLEGVTIIHVTHVLFKEHEKDYNEIYMVKNKQVYPYPKHAKQAS</sequence>
<evidence type="ECO:0000256" key="4">
    <source>
        <dbReference type="ARBA" id="ARBA00022840"/>
    </source>
</evidence>
<dbReference type="PROSITE" id="PS50893">
    <property type="entry name" value="ABC_TRANSPORTER_2"/>
    <property type="match status" value="1"/>
</dbReference>
<keyword evidence="4 10" id="KW-0067">ATP-binding</keyword>
<dbReference type="Pfam" id="PF00664">
    <property type="entry name" value="ABC_membrane"/>
    <property type="match status" value="1"/>
</dbReference>
<dbReference type="GO" id="GO:0015421">
    <property type="term" value="F:ABC-type oligopeptide transporter activity"/>
    <property type="evidence" value="ECO:0007669"/>
    <property type="project" value="TreeGrafter"/>
</dbReference>